<protein>
    <submittedName>
        <fullName evidence="2">Urocanate hydratase</fullName>
        <ecNumber evidence="2">4.2.1.49</ecNumber>
    </submittedName>
</protein>
<evidence type="ECO:0000313" key="2">
    <source>
        <dbReference type="EMBL" id="ERF56916.1"/>
    </source>
</evidence>
<dbReference type="SUPFAM" id="SSF111326">
    <property type="entry name" value="Urocanase"/>
    <property type="match status" value="1"/>
</dbReference>
<feature type="non-terminal residue" evidence="2">
    <location>
        <position position="102"/>
    </location>
</feature>
<dbReference type="Proteomes" id="UP000016307">
    <property type="component" value="Unassembled WGS sequence"/>
</dbReference>
<organism evidence="2 3">
    <name type="scientific">Cutibacterium granulosum DSM 20700</name>
    <dbReference type="NCBI Taxonomy" id="1160719"/>
    <lineage>
        <taxon>Bacteria</taxon>
        <taxon>Bacillati</taxon>
        <taxon>Actinomycetota</taxon>
        <taxon>Actinomycetes</taxon>
        <taxon>Propionibacteriales</taxon>
        <taxon>Propionibacteriaceae</taxon>
        <taxon>Cutibacterium</taxon>
    </lineage>
</organism>
<reference evidence="2 3" key="1">
    <citation type="journal article" date="2013" name="BMC Genomics">
        <title>Comparative genomics reveals distinct host-interacting traits of three major human-associated propionibacteria.</title>
        <authorList>
            <person name="Mak T.N."/>
            <person name="Schmid M."/>
            <person name="Brzuszkiewicz E."/>
            <person name="Zeng G."/>
            <person name="Meyer R."/>
            <person name="Sfanos K.S."/>
            <person name="Brinkmann V."/>
            <person name="Meyer T.F."/>
            <person name="Bruggemann H."/>
        </authorList>
    </citation>
    <scope>NUCLEOTIDE SEQUENCE [LARGE SCALE GENOMIC DNA]</scope>
    <source>
        <strain evidence="2 3">DSM 20700</strain>
    </source>
</reference>
<name>U1FCQ8_9ACTN</name>
<dbReference type="InterPro" id="IPR036190">
    <property type="entry name" value="Urocanase_sf"/>
</dbReference>
<dbReference type="EMBL" id="AOSS01000169">
    <property type="protein sequence ID" value="ERF56916.1"/>
    <property type="molecule type" value="Genomic_DNA"/>
</dbReference>
<accession>U1FCQ8</accession>
<dbReference type="GO" id="GO:0006548">
    <property type="term" value="P:L-histidine catabolic process"/>
    <property type="evidence" value="ECO:0007669"/>
    <property type="project" value="TreeGrafter"/>
</dbReference>
<dbReference type="Gene3D" id="3.40.50.10730">
    <property type="entry name" value="Urocanase like domains"/>
    <property type="match status" value="1"/>
</dbReference>
<dbReference type="InterPro" id="IPR023637">
    <property type="entry name" value="Urocanase-like"/>
</dbReference>
<dbReference type="InterPro" id="IPR035085">
    <property type="entry name" value="Urocanase_Rossmann-like"/>
</dbReference>
<evidence type="ECO:0000259" key="1">
    <source>
        <dbReference type="Pfam" id="PF01175"/>
    </source>
</evidence>
<dbReference type="EC" id="4.2.1.49" evidence="2"/>
<keyword evidence="2" id="KW-0456">Lyase</keyword>
<feature type="domain" description="Urocanase Rossmann-like" evidence="1">
    <location>
        <begin position="1"/>
        <end position="102"/>
    </location>
</feature>
<comment type="caution">
    <text evidence="2">The sequence shown here is derived from an EMBL/GenBank/DDBJ whole genome shotgun (WGS) entry which is preliminary data.</text>
</comment>
<dbReference type="InterPro" id="IPR038364">
    <property type="entry name" value="Urocanase_central_sf"/>
</dbReference>
<dbReference type="PANTHER" id="PTHR12216">
    <property type="entry name" value="UROCANATE HYDRATASE"/>
    <property type="match status" value="1"/>
</dbReference>
<dbReference type="PANTHER" id="PTHR12216:SF3">
    <property type="entry name" value="UROCANATE HYDRATASE"/>
    <property type="match status" value="1"/>
</dbReference>
<proteinExistence type="predicted"/>
<dbReference type="Pfam" id="PF01175">
    <property type="entry name" value="Urocanase"/>
    <property type="match status" value="1"/>
</dbReference>
<sequence length="102" mass="10737">TFNTILNAGRLQLGVPDDGDLSGVLFVSSGLGGMSGAQPKAAEIAHAVGVIAEVDMSRIQTRLDQGWVGHVSEDLDEVFALAQKHIAERTPISIAYHGNIVD</sequence>
<gene>
    <name evidence="2" type="ORF">H641_04876</name>
</gene>
<dbReference type="AlphaFoldDB" id="U1FCQ8"/>
<dbReference type="GO" id="GO:0016153">
    <property type="term" value="F:urocanate hydratase activity"/>
    <property type="evidence" value="ECO:0007669"/>
    <property type="project" value="UniProtKB-EC"/>
</dbReference>
<feature type="non-terminal residue" evidence="2">
    <location>
        <position position="1"/>
    </location>
</feature>
<evidence type="ECO:0000313" key="3">
    <source>
        <dbReference type="Proteomes" id="UP000016307"/>
    </source>
</evidence>
<keyword evidence="3" id="KW-1185">Reference proteome</keyword>